<dbReference type="InterPro" id="IPR026022">
    <property type="entry name" value="PhoU_dom"/>
</dbReference>
<feature type="domain" description="PhoU" evidence="8">
    <location>
        <begin position="42"/>
        <end position="124"/>
    </location>
</feature>
<dbReference type="SUPFAM" id="SSF109755">
    <property type="entry name" value="PhoU-like"/>
    <property type="match status" value="1"/>
</dbReference>
<dbReference type="NCBIfam" id="TIGR02135">
    <property type="entry name" value="phoU_full"/>
    <property type="match status" value="1"/>
</dbReference>
<name>A0A2J9PMY0_9LACT</name>
<comment type="subcellular location">
    <subcellularLocation>
        <location evidence="1 7">Cytoplasm</location>
    </subcellularLocation>
</comment>
<dbReference type="PANTHER" id="PTHR42930">
    <property type="entry name" value="PHOSPHATE-SPECIFIC TRANSPORT SYSTEM ACCESSORY PROTEIN PHOU"/>
    <property type="match status" value="1"/>
</dbReference>
<dbReference type="EMBL" id="NBTM02000001">
    <property type="protein sequence ID" value="PNL91350.1"/>
    <property type="molecule type" value="Genomic_DNA"/>
</dbReference>
<comment type="similarity">
    <text evidence="2 7">Belongs to the PhoU family.</text>
</comment>
<protein>
    <recommendedName>
        <fullName evidence="7">Phosphate-specific transport system accessory protein PhoU</fullName>
    </recommendedName>
</protein>
<evidence type="ECO:0000256" key="1">
    <source>
        <dbReference type="ARBA" id="ARBA00004496"/>
    </source>
</evidence>
<gene>
    <name evidence="9" type="primary">phoU</name>
    <name evidence="9" type="ORF">A6J77_003550</name>
</gene>
<dbReference type="GO" id="GO:0030643">
    <property type="term" value="P:intracellular phosphate ion homeostasis"/>
    <property type="evidence" value="ECO:0007669"/>
    <property type="project" value="InterPro"/>
</dbReference>
<comment type="subunit">
    <text evidence="3 7">Homodimer.</text>
</comment>
<sequence length="240" mass="26758">MVNCILNRGKVHCKGVIMMERPVRKFYDDQLKTLEGMHAKLGFGTAAMLERAFQALKTNDHSGAQTVIESDAEINKLEKEIEFYVMRIIARQQPIGTDLRMILSVFASSSDLERVADHAVSVAKGILRVENLAPFDSVMDDVFAVGELAKNMLGQAIDAFSQHNVERAKEIAAMDDEVDSAFRELVDQILVIMQNQPETVQTGSAINAILHDIERIGDYATNLCERVIYTEDADIVNLND</sequence>
<evidence type="ECO:0000256" key="6">
    <source>
        <dbReference type="ARBA" id="ARBA00022592"/>
    </source>
</evidence>
<keyword evidence="6 7" id="KW-0592">Phosphate transport</keyword>
<dbReference type="PANTHER" id="PTHR42930:SF3">
    <property type="entry name" value="PHOSPHATE-SPECIFIC TRANSPORT SYSTEM ACCESSORY PROTEIN PHOU"/>
    <property type="match status" value="1"/>
</dbReference>
<dbReference type="AlphaFoldDB" id="A0A2J9PMY0"/>
<evidence type="ECO:0000313" key="9">
    <source>
        <dbReference type="EMBL" id="PNL91350.1"/>
    </source>
</evidence>
<evidence type="ECO:0000259" key="8">
    <source>
        <dbReference type="Pfam" id="PF01895"/>
    </source>
</evidence>
<reference evidence="10" key="1">
    <citation type="submission" date="2017-12" db="EMBL/GenBank/DDBJ databases">
        <title>FDA dAtabase for Regulatory Grade micrObial Sequences (FDA-ARGOS): Supporting development and validation of Infectious Disease Dx tests.</title>
        <authorList>
            <person name="Hoffmann M."/>
            <person name="Allard M."/>
            <person name="Evans P."/>
            <person name="Brown E."/>
            <person name="Tallon L."/>
            <person name="Sadzewicz L."/>
            <person name="Sengamalay N."/>
            <person name="Ott S."/>
            <person name="Godinez A."/>
            <person name="Nagaraj S."/>
            <person name="Vavikolanu K."/>
            <person name="Aluvathingal J."/>
            <person name="Nadendla S."/>
            <person name="Sichtig H."/>
        </authorList>
    </citation>
    <scope>NUCLEOTIDE SEQUENCE [LARGE SCALE GENOMIC DNA]</scope>
    <source>
        <strain evidence="10">FDAARGOS_249</strain>
    </source>
</reference>
<keyword evidence="5 7" id="KW-0963">Cytoplasm</keyword>
<accession>A0A2J9PMY0</accession>
<comment type="function">
    <text evidence="7">Plays a role in the regulation of phosphate uptake.</text>
</comment>
<dbReference type="GO" id="GO:0045936">
    <property type="term" value="P:negative regulation of phosphate metabolic process"/>
    <property type="evidence" value="ECO:0007669"/>
    <property type="project" value="InterPro"/>
</dbReference>
<keyword evidence="4 7" id="KW-0813">Transport</keyword>
<evidence type="ECO:0000256" key="7">
    <source>
        <dbReference type="PIRNR" id="PIRNR003107"/>
    </source>
</evidence>
<organism evidence="9 10">
    <name type="scientific">Aerococcus viridans</name>
    <dbReference type="NCBI Taxonomy" id="1377"/>
    <lineage>
        <taxon>Bacteria</taxon>
        <taxon>Bacillati</taxon>
        <taxon>Bacillota</taxon>
        <taxon>Bacilli</taxon>
        <taxon>Lactobacillales</taxon>
        <taxon>Aerococcaceae</taxon>
        <taxon>Aerococcus</taxon>
    </lineage>
</organism>
<feature type="domain" description="PhoU" evidence="8">
    <location>
        <begin position="146"/>
        <end position="227"/>
    </location>
</feature>
<evidence type="ECO:0000256" key="5">
    <source>
        <dbReference type="ARBA" id="ARBA00022490"/>
    </source>
</evidence>
<evidence type="ECO:0000256" key="3">
    <source>
        <dbReference type="ARBA" id="ARBA00011738"/>
    </source>
</evidence>
<proteinExistence type="inferred from homology"/>
<evidence type="ECO:0000313" key="10">
    <source>
        <dbReference type="Proteomes" id="UP000192813"/>
    </source>
</evidence>
<dbReference type="InterPro" id="IPR038078">
    <property type="entry name" value="PhoU-like_sf"/>
</dbReference>
<dbReference type="FunFam" id="1.20.58.220:FF:000004">
    <property type="entry name" value="Phosphate-specific transport system accessory protein PhoU"/>
    <property type="match status" value="1"/>
</dbReference>
<dbReference type="GO" id="GO:0006817">
    <property type="term" value="P:phosphate ion transport"/>
    <property type="evidence" value="ECO:0007669"/>
    <property type="project" value="UniProtKB-KW"/>
</dbReference>
<dbReference type="InterPro" id="IPR028366">
    <property type="entry name" value="PhoU"/>
</dbReference>
<dbReference type="Proteomes" id="UP000192813">
    <property type="component" value="Unassembled WGS sequence"/>
</dbReference>
<dbReference type="GO" id="GO:0005737">
    <property type="term" value="C:cytoplasm"/>
    <property type="evidence" value="ECO:0007669"/>
    <property type="project" value="UniProtKB-SubCell"/>
</dbReference>
<dbReference type="PIRSF" id="PIRSF003107">
    <property type="entry name" value="PhoU"/>
    <property type="match status" value="1"/>
</dbReference>
<comment type="caution">
    <text evidence="9">The sequence shown here is derived from an EMBL/GenBank/DDBJ whole genome shotgun (WGS) entry which is preliminary data.</text>
</comment>
<dbReference type="Pfam" id="PF01895">
    <property type="entry name" value="PhoU"/>
    <property type="match status" value="2"/>
</dbReference>
<evidence type="ECO:0000256" key="2">
    <source>
        <dbReference type="ARBA" id="ARBA00008107"/>
    </source>
</evidence>
<dbReference type="Gene3D" id="1.20.58.220">
    <property type="entry name" value="Phosphate transport system protein phou homolog 2, domain 2"/>
    <property type="match status" value="1"/>
</dbReference>
<evidence type="ECO:0000256" key="4">
    <source>
        <dbReference type="ARBA" id="ARBA00022448"/>
    </source>
</evidence>